<accession>A0A2V3V8Q0</accession>
<protein>
    <submittedName>
        <fullName evidence="2">Putative phage protein (TIGR02218 family)</fullName>
    </submittedName>
</protein>
<dbReference type="RefSeq" id="WP_110297935.1">
    <property type="nucleotide sequence ID" value="NZ_QJJM01000003.1"/>
</dbReference>
<dbReference type="Pfam" id="PF09356">
    <property type="entry name" value="Phage_BR0599"/>
    <property type="match status" value="1"/>
</dbReference>
<dbReference type="Pfam" id="PF09931">
    <property type="entry name" value="Phage_phiJL001_Gp84_N"/>
    <property type="match status" value="1"/>
</dbReference>
<feature type="domain" description="Bacteriophage phiJL001 Gp84 C-terminal" evidence="1">
    <location>
        <begin position="190"/>
        <end position="265"/>
    </location>
</feature>
<proteinExistence type="predicted"/>
<gene>
    <name evidence="2" type="ORF">C7451_103251</name>
</gene>
<evidence type="ECO:0000313" key="2">
    <source>
        <dbReference type="EMBL" id="PXW78143.1"/>
    </source>
</evidence>
<dbReference type="InterPro" id="IPR018964">
    <property type="entry name" value="Phage_phiJL001_Gp84_C"/>
</dbReference>
<reference evidence="2 3" key="1">
    <citation type="submission" date="2018-05" db="EMBL/GenBank/DDBJ databases">
        <title>Genomic Encyclopedia of Type Strains, Phase IV (KMG-IV): sequencing the most valuable type-strain genomes for metagenomic binning, comparative biology and taxonomic classification.</title>
        <authorList>
            <person name="Goeker M."/>
        </authorList>
    </citation>
    <scope>NUCLEOTIDE SEQUENCE [LARGE SCALE GENOMIC DNA]</scope>
    <source>
        <strain evidence="2 3">DSM 3183</strain>
    </source>
</reference>
<evidence type="ECO:0000313" key="3">
    <source>
        <dbReference type="Proteomes" id="UP000248014"/>
    </source>
</evidence>
<name>A0A2V3V8Q0_9SPHN</name>
<dbReference type="InterPro" id="IPR011928">
    <property type="entry name" value="Phage_phiJL001_Gp84"/>
</dbReference>
<dbReference type="NCBIfam" id="TIGR02218">
    <property type="entry name" value="phg_TIGR02218"/>
    <property type="match status" value="1"/>
</dbReference>
<comment type="caution">
    <text evidence="2">The sequence shown here is derived from an EMBL/GenBank/DDBJ whole genome shotgun (WGS) entry which is preliminary data.</text>
</comment>
<keyword evidence="3" id="KW-1185">Reference proteome</keyword>
<organism evidence="2 3">
    <name type="scientific">Blastomonas natatoria</name>
    <dbReference type="NCBI Taxonomy" id="34015"/>
    <lineage>
        <taxon>Bacteria</taxon>
        <taxon>Pseudomonadati</taxon>
        <taxon>Pseudomonadota</taxon>
        <taxon>Alphaproteobacteria</taxon>
        <taxon>Sphingomonadales</taxon>
        <taxon>Sphingomonadaceae</taxon>
        <taxon>Blastomonas</taxon>
    </lineage>
</organism>
<dbReference type="AlphaFoldDB" id="A0A2V3V8Q0"/>
<evidence type="ECO:0000259" key="1">
    <source>
        <dbReference type="Pfam" id="PF09356"/>
    </source>
</evidence>
<dbReference type="OrthoDB" id="1633386at2"/>
<sequence>MRTRWFDRPLETIAMLWRIERADGIALGFVAHDRDLIIDHVRYHAAPGMLPSAIEMDDGLEPLDMDVGGALSHVLIRQDDLEAGRWDQAAIAMGLADWERPQDGVMWFWHGHLGALSVQGQRFSAELRGIKARLDRPFAPVSSPSCRADFCGPGCGLSRTRFEQVAALSAVEDESLRFAGVDEVGAERLAHGLLRWIDGDNAGLQARIVGQEGGALLLETQLASPAQPGDRALLVEGCDKSFATCANRFENAHNFRGEPHLPGNDLLTRFATF</sequence>
<dbReference type="Proteomes" id="UP000248014">
    <property type="component" value="Unassembled WGS sequence"/>
</dbReference>
<dbReference type="EMBL" id="QJJM01000003">
    <property type="protein sequence ID" value="PXW78143.1"/>
    <property type="molecule type" value="Genomic_DNA"/>
</dbReference>